<feature type="compositionally biased region" description="Basic and acidic residues" evidence="2">
    <location>
        <begin position="102"/>
        <end position="111"/>
    </location>
</feature>
<gene>
    <name evidence="3" type="ORF">DY000_02040714</name>
</gene>
<feature type="region of interest" description="Disordered" evidence="2">
    <location>
        <begin position="97"/>
        <end position="134"/>
    </location>
</feature>
<reference evidence="3 4" key="1">
    <citation type="journal article" date="2020" name="BMC Genomics">
        <title>Intraspecific diversification of the crop wild relative Brassica cretica Lam. using demographic model selection.</title>
        <authorList>
            <person name="Kioukis A."/>
            <person name="Michalopoulou V.A."/>
            <person name="Briers L."/>
            <person name="Pirintsos S."/>
            <person name="Studholme D.J."/>
            <person name="Pavlidis P."/>
            <person name="Sarris P.F."/>
        </authorList>
    </citation>
    <scope>NUCLEOTIDE SEQUENCE [LARGE SCALE GENOMIC DNA]</scope>
    <source>
        <strain evidence="4">cv. PFS-1207/04</strain>
    </source>
</reference>
<evidence type="ECO:0000256" key="1">
    <source>
        <dbReference type="SAM" id="Coils"/>
    </source>
</evidence>
<keyword evidence="1" id="KW-0175">Coiled coil</keyword>
<evidence type="ECO:0000256" key="2">
    <source>
        <dbReference type="SAM" id="MobiDB-lite"/>
    </source>
</evidence>
<feature type="coiled-coil region" evidence="1">
    <location>
        <begin position="284"/>
        <end position="311"/>
    </location>
</feature>
<dbReference type="Proteomes" id="UP000266723">
    <property type="component" value="Unassembled WGS sequence"/>
</dbReference>
<proteinExistence type="predicted"/>
<feature type="region of interest" description="Disordered" evidence="2">
    <location>
        <begin position="367"/>
        <end position="388"/>
    </location>
</feature>
<feature type="compositionally biased region" description="Gly residues" evidence="2">
    <location>
        <begin position="463"/>
        <end position="473"/>
    </location>
</feature>
<accession>A0ABQ7BCI0</accession>
<feature type="region of interest" description="Disordered" evidence="2">
    <location>
        <begin position="416"/>
        <end position="473"/>
    </location>
</feature>
<name>A0ABQ7BCI0_BRACR</name>
<dbReference type="EMBL" id="QGKV02001507">
    <property type="protein sequence ID" value="KAF3529928.1"/>
    <property type="molecule type" value="Genomic_DNA"/>
</dbReference>
<protein>
    <submittedName>
        <fullName evidence="3">Uncharacterized protein</fullName>
    </submittedName>
</protein>
<evidence type="ECO:0000313" key="4">
    <source>
        <dbReference type="Proteomes" id="UP000266723"/>
    </source>
</evidence>
<sequence length="473" mass="52099">MRIPTADERPWTPPPGWIFHSGCYEVGVDIDPSFFEELANISKNPGTFHTFYINIKSPSYLVTSSRECFCWCGEDIEIGRAAMVSIEIPRITAVDWGGGADSRGRSSHRAEFQYPQSDSPSPTPSRSDAACTPSDRVGELIGRSLRTLIFLIVWRSSGLGPTTPLGGESVCDGNSLPPTVPSVDRPSFMADAIHSSSGRGGYRGSDSLKRHLDDVIPEEAAGKKPRKDPYDRVHAQEFKDMARAYAQSKAHLVRLIYLYEKDLNKARAKLETMFSEKETRDDKIKELEVVAKELASAVETATARAESLQANLFASISREAILRAQVGDQQNSLGARITYLERSRDDYVAQEVARAVRAAIAKYRGNENKSSLSSTSIDDRVDSLPSSVPPVIVRASESTDDNIPLIHREIPRHNGSGFLRRSVQTTPVSERSSGKASVPHHVDEDIIELDDDHDYDHYAENPPGGGDHLTGHP</sequence>
<evidence type="ECO:0000313" key="3">
    <source>
        <dbReference type="EMBL" id="KAF3529928.1"/>
    </source>
</evidence>
<feature type="compositionally biased region" description="Polar residues" evidence="2">
    <location>
        <begin position="422"/>
        <end position="435"/>
    </location>
</feature>
<feature type="compositionally biased region" description="Low complexity" evidence="2">
    <location>
        <begin position="115"/>
        <end position="127"/>
    </location>
</feature>
<keyword evidence="4" id="KW-1185">Reference proteome</keyword>
<comment type="caution">
    <text evidence="3">The sequence shown here is derived from an EMBL/GenBank/DDBJ whole genome shotgun (WGS) entry which is preliminary data.</text>
</comment>
<organism evidence="3 4">
    <name type="scientific">Brassica cretica</name>
    <name type="common">Mustard</name>
    <dbReference type="NCBI Taxonomy" id="69181"/>
    <lineage>
        <taxon>Eukaryota</taxon>
        <taxon>Viridiplantae</taxon>
        <taxon>Streptophyta</taxon>
        <taxon>Embryophyta</taxon>
        <taxon>Tracheophyta</taxon>
        <taxon>Spermatophyta</taxon>
        <taxon>Magnoliopsida</taxon>
        <taxon>eudicotyledons</taxon>
        <taxon>Gunneridae</taxon>
        <taxon>Pentapetalae</taxon>
        <taxon>rosids</taxon>
        <taxon>malvids</taxon>
        <taxon>Brassicales</taxon>
        <taxon>Brassicaceae</taxon>
        <taxon>Brassiceae</taxon>
        <taxon>Brassica</taxon>
    </lineage>
</organism>